<dbReference type="PANTHER" id="PTHR44191:SF53">
    <property type="entry name" value="MYB-LIKE TRANSCRIPTION FACTOR FAMILY PROTEIN"/>
    <property type="match status" value="1"/>
</dbReference>
<evidence type="ECO:0000256" key="4">
    <source>
        <dbReference type="ARBA" id="ARBA00023163"/>
    </source>
</evidence>
<sequence length="297" mass="32897">MGRKCSHCGITGHNSRTCKSQKAKIDEKKEDAITSNIGMKLFGVKLEIPKSSSFASSASMKKSFSVGCLLNSSKISSSTVGSFASNCEMFSDENLDYKVSNGYLSDELVGRTLDKKKGVPWTEEEHRIFLVGLEKLGKGDWRGISRNFVTTRTPTQVASHAQKYFLRQNSLNRTKRRRSLFDKVGMDKSTILLFDKRVTKTKESTSISYEKSAQHGETNISMINFSTSSSKDSKSNSQQYSMPATVVNLPFINSSDYISIQDSLNPDLDLTLAAPRQLNNQRRKSSGPLAGNTITVV</sequence>
<dbReference type="GO" id="GO:0009723">
    <property type="term" value="P:response to ethylene"/>
    <property type="evidence" value="ECO:0000318"/>
    <property type="project" value="GO_Central"/>
</dbReference>
<dbReference type="GO" id="GO:0010597">
    <property type="term" value="P:green leaf volatile biosynthetic process"/>
    <property type="evidence" value="ECO:0007669"/>
    <property type="project" value="UniProtKB-ARBA"/>
</dbReference>
<evidence type="ECO:0000256" key="2">
    <source>
        <dbReference type="ARBA" id="ARBA00023015"/>
    </source>
</evidence>
<comment type="subcellular location">
    <subcellularLocation>
        <location evidence="1">Nucleus</location>
    </subcellularLocation>
</comment>
<dbReference type="InterPro" id="IPR017884">
    <property type="entry name" value="SANT_dom"/>
</dbReference>
<dbReference type="CDD" id="cd00167">
    <property type="entry name" value="SANT"/>
    <property type="match status" value="1"/>
</dbReference>
<dbReference type="InterPro" id="IPR017930">
    <property type="entry name" value="Myb_dom"/>
</dbReference>
<name>A0A1S3YFJ3_TOBAC</name>
<dbReference type="InterPro" id="IPR006447">
    <property type="entry name" value="Myb_dom_plants"/>
</dbReference>
<dbReference type="GO" id="GO:0009739">
    <property type="term" value="P:response to gibberellin"/>
    <property type="evidence" value="ECO:0000318"/>
    <property type="project" value="GO_Central"/>
</dbReference>
<evidence type="ECO:0000256" key="5">
    <source>
        <dbReference type="ARBA" id="ARBA00023242"/>
    </source>
</evidence>
<evidence type="ECO:0000256" key="1">
    <source>
        <dbReference type="ARBA" id="ARBA00004123"/>
    </source>
</evidence>
<dbReference type="KEGG" id="nta:107775558"/>
<dbReference type="GO" id="GO:0000976">
    <property type="term" value="F:transcription cis-regulatory region binding"/>
    <property type="evidence" value="ECO:0007669"/>
    <property type="project" value="UniProtKB-ARBA"/>
</dbReference>
<organism evidence="6 7">
    <name type="scientific">Nicotiana tabacum</name>
    <name type="common">Common tobacco</name>
    <dbReference type="NCBI Taxonomy" id="4097"/>
    <lineage>
        <taxon>Eukaryota</taxon>
        <taxon>Viridiplantae</taxon>
        <taxon>Streptophyta</taxon>
        <taxon>Embryophyta</taxon>
        <taxon>Tracheophyta</taxon>
        <taxon>Spermatophyta</taxon>
        <taxon>Magnoliopsida</taxon>
        <taxon>eudicotyledons</taxon>
        <taxon>Gunneridae</taxon>
        <taxon>Pentapetalae</taxon>
        <taxon>asterids</taxon>
        <taxon>lamiids</taxon>
        <taxon>Solanales</taxon>
        <taxon>Solanaceae</taxon>
        <taxon>Nicotianoideae</taxon>
        <taxon>Nicotianeae</taxon>
        <taxon>Nicotiana</taxon>
    </lineage>
</organism>
<dbReference type="Proteomes" id="UP000790787">
    <property type="component" value="Chromosome 1"/>
</dbReference>
<dbReference type="OrthoDB" id="118550at2759"/>
<dbReference type="RefSeq" id="XP_016450793.1">
    <property type="nucleotide sequence ID" value="XM_016595307.1"/>
</dbReference>
<dbReference type="GO" id="GO:0005634">
    <property type="term" value="C:nucleus"/>
    <property type="evidence" value="ECO:0007669"/>
    <property type="project" value="UniProtKB-SubCell"/>
</dbReference>
<dbReference type="GeneID" id="107775558"/>
<dbReference type="FunFam" id="1.10.10.60:FF:000009">
    <property type="entry name" value="transcription factor MYB1R1"/>
    <property type="match status" value="1"/>
</dbReference>
<dbReference type="Gene3D" id="1.10.10.60">
    <property type="entry name" value="Homeodomain-like"/>
    <property type="match status" value="1"/>
</dbReference>
<keyword evidence="3" id="KW-0238">DNA-binding</keyword>
<dbReference type="PROSITE" id="PS51294">
    <property type="entry name" value="HTH_MYB"/>
    <property type="match status" value="1"/>
</dbReference>
<dbReference type="InterPro" id="IPR052245">
    <property type="entry name" value="Plant_Stress_Dev_TF"/>
</dbReference>
<keyword evidence="2" id="KW-0805">Transcription regulation</keyword>
<protein>
    <submittedName>
        <fullName evidence="7">Transcription factor MYBS3-like isoform X1</fullName>
    </submittedName>
</protein>
<keyword evidence="6" id="KW-1185">Reference proteome</keyword>
<accession>A0A1S3YFJ3</accession>
<dbReference type="InterPro" id="IPR009057">
    <property type="entry name" value="Homeodomain-like_sf"/>
</dbReference>
<reference evidence="6" key="1">
    <citation type="journal article" date="2014" name="Nat. Commun.">
        <title>The tobacco genome sequence and its comparison with those of tomato and potato.</title>
        <authorList>
            <person name="Sierro N."/>
            <person name="Battey J.N."/>
            <person name="Ouadi S."/>
            <person name="Bakaher N."/>
            <person name="Bovet L."/>
            <person name="Willig A."/>
            <person name="Goepfert S."/>
            <person name="Peitsch M.C."/>
            <person name="Ivanov N.V."/>
        </authorList>
    </citation>
    <scope>NUCLEOTIDE SEQUENCE [LARGE SCALE GENOMIC DNA]</scope>
</reference>
<evidence type="ECO:0000313" key="7">
    <source>
        <dbReference type="RefSeq" id="XP_016450793.2"/>
    </source>
</evidence>
<dbReference type="GO" id="GO:0006355">
    <property type="term" value="P:regulation of DNA-templated transcription"/>
    <property type="evidence" value="ECO:0007669"/>
    <property type="project" value="UniProtKB-ARBA"/>
</dbReference>
<dbReference type="AlphaFoldDB" id="A0A1S3YFJ3"/>
<evidence type="ECO:0000256" key="3">
    <source>
        <dbReference type="ARBA" id="ARBA00023125"/>
    </source>
</evidence>
<reference evidence="7" key="2">
    <citation type="submission" date="2025-08" db="UniProtKB">
        <authorList>
            <consortium name="RefSeq"/>
        </authorList>
    </citation>
    <scope>IDENTIFICATION</scope>
    <source>
        <tissue evidence="7">Leaf</tissue>
    </source>
</reference>
<dbReference type="Pfam" id="PF00249">
    <property type="entry name" value="Myb_DNA-binding"/>
    <property type="match status" value="1"/>
</dbReference>
<dbReference type="RefSeq" id="XP_016450793.2">
    <property type="nucleotide sequence ID" value="XM_016595307.2"/>
</dbReference>
<dbReference type="STRING" id="4097.A0A1S3YFJ3"/>
<dbReference type="PROSITE" id="PS50090">
    <property type="entry name" value="MYB_LIKE"/>
    <property type="match status" value="1"/>
</dbReference>
<proteinExistence type="predicted"/>
<keyword evidence="5" id="KW-0539">Nucleus</keyword>
<dbReference type="PROSITE" id="PS51293">
    <property type="entry name" value="SANT"/>
    <property type="match status" value="1"/>
</dbReference>
<keyword evidence="4" id="KW-0804">Transcription</keyword>
<dbReference type="NCBIfam" id="TIGR01557">
    <property type="entry name" value="myb_SHAQKYF"/>
    <property type="match status" value="1"/>
</dbReference>
<gene>
    <name evidence="7" type="primary">LOC107775558</name>
</gene>
<dbReference type="PaxDb" id="4097-A0A1S3YFJ3"/>
<dbReference type="SUPFAM" id="SSF46689">
    <property type="entry name" value="Homeodomain-like"/>
    <property type="match status" value="1"/>
</dbReference>
<dbReference type="PANTHER" id="PTHR44191">
    <property type="entry name" value="TRANSCRIPTION FACTOR KUA1"/>
    <property type="match status" value="1"/>
</dbReference>
<dbReference type="SMART" id="SM00717">
    <property type="entry name" value="SANT"/>
    <property type="match status" value="1"/>
</dbReference>
<dbReference type="InterPro" id="IPR001005">
    <property type="entry name" value="SANT/Myb"/>
</dbReference>
<evidence type="ECO:0000313" key="6">
    <source>
        <dbReference type="Proteomes" id="UP000790787"/>
    </source>
</evidence>